<dbReference type="InterPro" id="IPR011990">
    <property type="entry name" value="TPR-like_helical_dom_sf"/>
</dbReference>
<accession>A0A7W9W8J1</accession>
<dbReference type="InterPro" id="IPR021109">
    <property type="entry name" value="Peptidase_aspartic_dom_sf"/>
</dbReference>
<protein>
    <recommendedName>
        <fullName evidence="3">Aspartyl protease</fullName>
    </recommendedName>
</protein>
<evidence type="ECO:0000313" key="2">
    <source>
        <dbReference type="Proteomes" id="UP000520814"/>
    </source>
</evidence>
<name>A0A7W9W8J1_ARMRO</name>
<reference evidence="1 2" key="1">
    <citation type="submission" date="2020-08" db="EMBL/GenBank/DDBJ databases">
        <title>Genomic Encyclopedia of Type Strains, Phase IV (KMG-IV): sequencing the most valuable type-strain genomes for metagenomic binning, comparative biology and taxonomic classification.</title>
        <authorList>
            <person name="Goeker M."/>
        </authorList>
    </citation>
    <scope>NUCLEOTIDE SEQUENCE [LARGE SCALE GENOMIC DNA]</scope>
    <source>
        <strain evidence="1 2">DSM 23562</strain>
    </source>
</reference>
<keyword evidence="2" id="KW-1185">Reference proteome</keyword>
<dbReference type="AlphaFoldDB" id="A0A7W9W8J1"/>
<gene>
    <name evidence="1" type="ORF">HNQ39_004654</name>
</gene>
<dbReference type="RefSeq" id="WP_184202502.1">
    <property type="nucleotide sequence ID" value="NZ_JACHGW010000004.1"/>
</dbReference>
<organism evidence="1 2">
    <name type="scientific">Armatimonas rosea</name>
    <dbReference type="NCBI Taxonomy" id="685828"/>
    <lineage>
        <taxon>Bacteria</taxon>
        <taxon>Bacillati</taxon>
        <taxon>Armatimonadota</taxon>
        <taxon>Armatimonadia</taxon>
        <taxon>Armatimonadales</taxon>
        <taxon>Armatimonadaceae</taxon>
        <taxon>Armatimonas</taxon>
    </lineage>
</organism>
<dbReference type="Proteomes" id="UP000520814">
    <property type="component" value="Unassembled WGS sequence"/>
</dbReference>
<evidence type="ECO:0008006" key="3">
    <source>
        <dbReference type="Google" id="ProtNLM"/>
    </source>
</evidence>
<dbReference type="Gene3D" id="2.40.70.10">
    <property type="entry name" value="Acid Proteases"/>
    <property type="match status" value="1"/>
</dbReference>
<proteinExistence type="predicted"/>
<dbReference type="EMBL" id="JACHGW010000004">
    <property type="protein sequence ID" value="MBB6052833.1"/>
    <property type="molecule type" value="Genomic_DNA"/>
</dbReference>
<dbReference type="Gene3D" id="1.25.40.10">
    <property type="entry name" value="Tetratricopeptide repeat domain"/>
    <property type="match status" value="1"/>
</dbReference>
<comment type="caution">
    <text evidence="1">The sequence shown here is derived from an EMBL/GenBank/DDBJ whole genome shotgun (WGS) entry which is preliminary data.</text>
</comment>
<dbReference type="SUPFAM" id="SSF48452">
    <property type="entry name" value="TPR-like"/>
    <property type="match status" value="1"/>
</dbReference>
<dbReference type="Pfam" id="PF13650">
    <property type="entry name" value="Asp_protease_2"/>
    <property type="match status" value="1"/>
</dbReference>
<sequence>MPLTPWIAAATLSPLTPNLHFQEGRFARAQVAYQALAKTQALTCLGWERRLLTLLRLDRWSEAIALGEKCKHDEPELMGLLALAYLRGGQPVRAQALAVAAWQQEPRAFWPLVARGTAALRWDADSHAARAFLQLATQRRPDVPEAWLTLLAAVQDPDEAQRVEEELARLAPQGYPFTFWSAPLRQRATTAARYSAAFPKGQTFSLTSAPVAVQTLALKRDPRGMLYLEAELDGQRFRLLYDTGGGRHFILTPAALTRLKPTFVASTVLMGLQGQSKGAIHRGERLRLGELELQGVPIESTAGNLGGFDGLIGWRVFGERVQRLDLGRGTLTLLEKPSPPEARGVSQPFHLIQDQPVLQLQCERGKGRPNLPLQAILDTGSVEDLFSLRMGERIAGRTGSRRTIQNPLGIGQTHARIELRSLPVGFDLLTEQGVRLTSYTQGSAASFLDQVYSPATGFEHDLLLGMDFVSRFSVIELDPVGRRVRLVPQ</sequence>
<evidence type="ECO:0000313" key="1">
    <source>
        <dbReference type="EMBL" id="MBB6052833.1"/>
    </source>
</evidence>